<dbReference type="AlphaFoldDB" id="A0A1E2SNF7"/>
<dbReference type="Proteomes" id="UP000094426">
    <property type="component" value="Unassembled WGS sequence"/>
</dbReference>
<accession>A0A1E2SNF7</accession>
<dbReference type="RefSeq" id="WP_011186601.1">
    <property type="nucleotide sequence ID" value="NZ_LNZG01000001.1"/>
</dbReference>
<proteinExistence type="predicted"/>
<dbReference type="OrthoDB" id="3716589at2"/>
<comment type="caution">
    <text evidence="1">The sequence shown here is derived from an EMBL/GenBank/DDBJ whole genome shotgun (WGS) entry which is preliminary data.</text>
</comment>
<organism evidence="1 2">
    <name type="scientific">Leifsonia xyli subsp. xyli</name>
    <dbReference type="NCBI Taxonomy" id="59736"/>
    <lineage>
        <taxon>Bacteria</taxon>
        <taxon>Bacillati</taxon>
        <taxon>Actinomycetota</taxon>
        <taxon>Actinomycetes</taxon>
        <taxon>Micrococcales</taxon>
        <taxon>Microbacteriaceae</taxon>
        <taxon>Leifsonia</taxon>
    </lineage>
</organism>
<name>A0A1E2SNF7_LEIXY</name>
<gene>
    <name evidence="1" type="ORF">ATY41_00870</name>
</gene>
<evidence type="ECO:0000313" key="2">
    <source>
        <dbReference type="Proteomes" id="UP000094426"/>
    </source>
</evidence>
<evidence type="ECO:0000313" key="1">
    <source>
        <dbReference type="EMBL" id="ODA91279.1"/>
    </source>
</evidence>
<reference evidence="2" key="1">
    <citation type="submission" date="2015-11" db="EMBL/GenBank/DDBJ databases">
        <authorList>
            <person name="Wang J."/>
            <person name="Wang L."/>
            <person name="Wang F."/>
            <person name="Cao G."/>
        </authorList>
    </citation>
    <scope>NUCLEOTIDE SEQUENCE [LARGE SCALE GENOMIC DNA]</scope>
    <source>
        <strain evidence="2">gdw1</strain>
    </source>
</reference>
<dbReference type="OMA" id="RFAYAMI"/>
<sequence length="233" mass="24143">MRPSAILSEALRNLRSGTSRAVLLAAAVAILAAGATIADAVTVDSLTRRAETYLASGAAIRTVVSRQQIDIPSCDALDRAQGVPTAGALREEQPLRLAALPGTSFPRFAVSPGFARVLELPPEGGSGAFVSRSLAETLGVSAGDALPTTEGVIRITSIFEWPEDGRDKRLGRAVLVPVPVGAMDECWALVWPATTDSDGLLRATAFAAPDSKTPVILGQVNKSLGSTLDVASE</sequence>
<dbReference type="EMBL" id="LNZG01000001">
    <property type="protein sequence ID" value="ODA91279.1"/>
    <property type="molecule type" value="Genomic_DNA"/>
</dbReference>
<protein>
    <submittedName>
        <fullName evidence="1">Uncharacterized protein</fullName>
    </submittedName>
</protein>